<evidence type="ECO:0000313" key="3">
    <source>
        <dbReference type="Proteomes" id="UP000054937"/>
    </source>
</evidence>
<protein>
    <submittedName>
        <fullName evidence="2">Uncharacterized protein</fullName>
    </submittedName>
</protein>
<gene>
    <name evidence="2" type="ORF">PPERSA_12405</name>
</gene>
<dbReference type="Proteomes" id="UP000054937">
    <property type="component" value="Unassembled WGS sequence"/>
</dbReference>
<proteinExistence type="predicted"/>
<feature type="compositionally biased region" description="Polar residues" evidence="1">
    <location>
        <begin position="364"/>
        <end position="395"/>
    </location>
</feature>
<comment type="caution">
    <text evidence="2">The sequence shown here is derived from an EMBL/GenBank/DDBJ whole genome shotgun (WGS) entry which is preliminary data.</text>
</comment>
<accession>A0A0V0QNW6</accession>
<dbReference type="EMBL" id="LDAU01000122">
    <property type="protein sequence ID" value="KRX03958.1"/>
    <property type="molecule type" value="Genomic_DNA"/>
</dbReference>
<organism evidence="2 3">
    <name type="scientific">Pseudocohnilembus persalinus</name>
    <name type="common">Ciliate</name>
    <dbReference type="NCBI Taxonomy" id="266149"/>
    <lineage>
        <taxon>Eukaryota</taxon>
        <taxon>Sar</taxon>
        <taxon>Alveolata</taxon>
        <taxon>Ciliophora</taxon>
        <taxon>Intramacronucleata</taxon>
        <taxon>Oligohymenophorea</taxon>
        <taxon>Scuticociliatia</taxon>
        <taxon>Philasterida</taxon>
        <taxon>Pseudocohnilembidae</taxon>
        <taxon>Pseudocohnilembus</taxon>
    </lineage>
</organism>
<sequence length="521" mass="61970">MTNTDDEYITFNPNNITGVQIQKQKQTNMDTIQVVQSQTKGKEIKEEIKYDEKMLIDQLNETGKKALDKFKQNGKFPLLQDVGINPVKDILNYPKVPFFKFKKKKTLAFFATLIYFGFENEKIQEFYDLMIVKWKNDLLHGINEQKHSNLLYRILMGIIKDDDFEFEDFQSYGSKILDDIFYKFDVLDIILKNTKESKKNEKKEKIDKIEIKQILLLYVNSPKFTSFNEEDIQRLYCFFDSYYQKIGQEQKASQIKQLIFQIIGLSKIEQNYLKKYIEDYSQFQCDQQKDLMLFFKEQAKTQRYLVQQNHELKKQLSEQEDLYRSYLQQQDQNQQQQINNQSFHRNNNASQNFQQSNLMYQSQQPNLSRPNFQPQSKLVQKNTSNDRSQSNFQSNDQKKSSNEILVNKQNSISNKSALYENNHNGILHVPDLNKEELAESYNCFQNPSIQLSCTHQICSKCVFHDYLQKKIGLDIFQMFDLQEEIFNNRKIQCVKKDCKTLITYKEFKKLVDINKVEFGMI</sequence>
<dbReference type="AlphaFoldDB" id="A0A0V0QNW6"/>
<evidence type="ECO:0000313" key="2">
    <source>
        <dbReference type="EMBL" id="KRX03958.1"/>
    </source>
</evidence>
<feature type="region of interest" description="Disordered" evidence="1">
    <location>
        <begin position="364"/>
        <end position="402"/>
    </location>
</feature>
<reference evidence="2 3" key="1">
    <citation type="journal article" date="2015" name="Sci. Rep.">
        <title>Genome of the facultative scuticociliatosis pathogen Pseudocohnilembus persalinus provides insight into its virulence through horizontal gene transfer.</title>
        <authorList>
            <person name="Xiong J."/>
            <person name="Wang G."/>
            <person name="Cheng J."/>
            <person name="Tian M."/>
            <person name="Pan X."/>
            <person name="Warren A."/>
            <person name="Jiang C."/>
            <person name="Yuan D."/>
            <person name="Miao W."/>
        </authorList>
    </citation>
    <scope>NUCLEOTIDE SEQUENCE [LARGE SCALE GENOMIC DNA]</scope>
    <source>
        <strain evidence="2">36N120E</strain>
    </source>
</reference>
<name>A0A0V0QNW6_PSEPJ</name>
<evidence type="ECO:0000256" key="1">
    <source>
        <dbReference type="SAM" id="MobiDB-lite"/>
    </source>
</evidence>
<dbReference type="InParanoid" id="A0A0V0QNW6"/>
<keyword evidence="3" id="KW-1185">Reference proteome</keyword>